<keyword evidence="5 8" id="KW-0408">Iron</keyword>
<dbReference type="InterPro" id="IPR000905">
    <property type="entry name" value="Gcp-like_dom"/>
</dbReference>
<dbReference type="InterPro" id="IPR022450">
    <property type="entry name" value="TsaD"/>
</dbReference>
<dbReference type="GO" id="GO:0002949">
    <property type="term" value="P:tRNA threonylcarbamoyladenosine modification"/>
    <property type="evidence" value="ECO:0007669"/>
    <property type="project" value="UniProtKB-UniRule"/>
</dbReference>
<comment type="cofactor">
    <cofactor evidence="8">
        <name>Fe(2+)</name>
        <dbReference type="ChEBI" id="CHEBI:29033"/>
    </cofactor>
    <text evidence="8">Binds 1 Fe(2+) ion per subunit.</text>
</comment>
<comment type="function">
    <text evidence="8">Required for the formation of a threonylcarbamoyl group on adenosine at position 37 (t(6)A37) in tRNAs that read codons beginning with adenine. Is involved in the transfer of the threonylcarbamoyl moiety of threonylcarbamoyl-AMP (TC-AMP) to the N6 group of A37, together with TsaE and TsaB. TsaD likely plays a direct catalytic role in this reaction.</text>
</comment>
<dbReference type="EC" id="2.3.1.234" evidence="8"/>
<name>A0A0U5JFT1_9BACT</name>
<keyword evidence="1 8" id="KW-0963">Cytoplasm</keyword>
<evidence type="ECO:0000256" key="6">
    <source>
        <dbReference type="ARBA" id="ARBA00023315"/>
    </source>
</evidence>
<feature type="binding site" evidence="8">
    <location>
        <position position="280"/>
    </location>
    <ligand>
        <name>substrate</name>
    </ligand>
</feature>
<gene>
    <name evidence="10" type="primary">gcp</name>
    <name evidence="8" type="synonym">tsaD</name>
    <name evidence="10" type="ORF">PNK_0973</name>
</gene>
<dbReference type="InterPro" id="IPR043129">
    <property type="entry name" value="ATPase_NBD"/>
</dbReference>
<keyword evidence="10" id="KW-0378">Hydrolase</keyword>
<sequence length="342" mass="36737">MLVLGIESTCDETACAIVRDGQDILANVVASQIDLHDEYGGVVPELACRRHIDLMIPVIEQAREQAKISLDDIDLIAVAHGPGLIGALLIGLNTAKALSFALQKPFIGVNHVEAHLYAALMSNPQTVEFPCLGVVLSGGHTALVLINQIGEYELIGQTVDDAVGEAFDKVAKMLDLPYPGGPQIEQLARLGNPQRHSFKAGQVKGHPLDFSFSGLKTAVLYTIRGPKGQGSDIVLTDADKTDIAASFQQAALEDIVKKTLSAANRHGIKTLLFGGGVTNNQHLRHLFQVAAPSFNYCWPSAGLSLDNAAMIAGLGYHRYRLQGKGDEMELEPLVRIPFHSKP</sequence>
<dbReference type="STRING" id="389348.PNK_0973"/>
<dbReference type="PATRIC" id="fig|389348.3.peg.1071"/>
<evidence type="ECO:0000256" key="3">
    <source>
        <dbReference type="ARBA" id="ARBA00022694"/>
    </source>
</evidence>
<dbReference type="GO" id="GO:0005506">
    <property type="term" value="F:iron ion binding"/>
    <property type="evidence" value="ECO:0007669"/>
    <property type="project" value="UniProtKB-UniRule"/>
</dbReference>
<keyword evidence="6 8" id="KW-0012">Acyltransferase</keyword>
<dbReference type="InParanoid" id="A0A0U5JFT1"/>
<dbReference type="HAMAP" id="MF_01445">
    <property type="entry name" value="TsaD"/>
    <property type="match status" value="1"/>
</dbReference>
<keyword evidence="4 8" id="KW-0479">Metal-binding</keyword>
<dbReference type="PROSITE" id="PS01016">
    <property type="entry name" value="GLYCOPROTEASE"/>
    <property type="match status" value="1"/>
</dbReference>
<dbReference type="NCBIfam" id="TIGR03723">
    <property type="entry name" value="T6A_TsaD_YgjD"/>
    <property type="match status" value="1"/>
</dbReference>
<dbReference type="FunCoup" id="A0A0U5JFT1">
    <property type="interactions" value="414"/>
</dbReference>
<dbReference type="PANTHER" id="PTHR11735:SF6">
    <property type="entry name" value="TRNA N6-ADENOSINE THREONYLCARBAMOYLTRANSFERASE, MITOCHONDRIAL"/>
    <property type="match status" value="1"/>
</dbReference>
<dbReference type="Pfam" id="PF00814">
    <property type="entry name" value="TsaD"/>
    <property type="match status" value="1"/>
</dbReference>
<dbReference type="FunFam" id="3.30.420.40:FF:000040">
    <property type="entry name" value="tRNA N6-adenosine threonylcarbamoyltransferase"/>
    <property type="match status" value="1"/>
</dbReference>
<comment type="subcellular location">
    <subcellularLocation>
        <location evidence="8">Cytoplasm</location>
    </subcellularLocation>
</comment>
<dbReference type="CDD" id="cd24133">
    <property type="entry name" value="ASKHA_NBD_TsaD_bac"/>
    <property type="match status" value="1"/>
</dbReference>
<feature type="domain" description="Gcp-like" evidence="9">
    <location>
        <begin position="24"/>
        <end position="312"/>
    </location>
</feature>
<dbReference type="PANTHER" id="PTHR11735">
    <property type="entry name" value="TRNA N6-ADENOSINE THREONYLCARBAMOYLTRANSFERASE"/>
    <property type="match status" value="1"/>
</dbReference>
<dbReference type="PRINTS" id="PR00789">
    <property type="entry name" value="OSIALOPTASE"/>
</dbReference>
<evidence type="ECO:0000256" key="4">
    <source>
        <dbReference type="ARBA" id="ARBA00022723"/>
    </source>
</evidence>
<feature type="binding site" evidence="8">
    <location>
        <position position="181"/>
    </location>
    <ligand>
        <name>substrate</name>
    </ligand>
</feature>
<dbReference type="GO" id="GO:0005737">
    <property type="term" value="C:cytoplasm"/>
    <property type="evidence" value="ECO:0007669"/>
    <property type="project" value="UniProtKB-SubCell"/>
</dbReference>
<feature type="binding site" evidence="8">
    <location>
        <begin position="135"/>
        <end position="139"/>
    </location>
    <ligand>
        <name>substrate</name>
    </ligand>
</feature>
<dbReference type="Gene3D" id="3.30.420.40">
    <property type="match status" value="2"/>
</dbReference>
<feature type="binding site" evidence="8">
    <location>
        <position position="185"/>
    </location>
    <ligand>
        <name>substrate</name>
    </ligand>
</feature>
<evidence type="ECO:0000313" key="10">
    <source>
        <dbReference type="EMBL" id="CUI16598.1"/>
    </source>
</evidence>
<feature type="binding site" evidence="8">
    <location>
        <position position="168"/>
    </location>
    <ligand>
        <name>substrate</name>
    </ligand>
</feature>
<evidence type="ECO:0000256" key="2">
    <source>
        <dbReference type="ARBA" id="ARBA00022679"/>
    </source>
</evidence>
<evidence type="ECO:0000256" key="1">
    <source>
        <dbReference type="ARBA" id="ARBA00022490"/>
    </source>
</evidence>
<dbReference type="KEGG" id="pnl:PNK_0973"/>
<dbReference type="GO" id="GO:0016787">
    <property type="term" value="F:hydrolase activity"/>
    <property type="evidence" value="ECO:0007669"/>
    <property type="project" value="UniProtKB-KW"/>
</dbReference>
<feature type="binding site" evidence="8">
    <location>
        <position position="111"/>
    </location>
    <ligand>
        <name>Fe cation</name>
        <dbReference type="ChEBI" id="CHEBI:24875"/>
    </ligand>
</feature>
<dbReference type="Proteomes" id="UP000069902">
    <property type="component" value="Chromosome cPNK"/>
</dbReference>
<dbReference type="AlphaFoldDB" id="A0A0U5JFT1"/>
<proteinExistence type="inferred from homology"/>
<evidence type="ECO:0000256" key="5">
    <source>
        <dbReference type="ARBA" id="ARBA00023004"/>
    </source>
</evidence>
<reference evidence="11" key="1">
    <citation type="submission" date="2015-09" db="EMBL/GenBank/DDBJ databases">
        <authorList>
            <person name="Bertelli C."/>
        </authorList>
    </citation>
    <scope>NUCLEOTIDE SEQUENCE [LARGE SCALE GENOMIC DNA]</scope>
    <source>
        <strain evidence="11">KNic</strain>
    </source>
</reference>
<dbReference type="SUPFAM" id="SSF53067">
    <property type="entry name" value="Actin-like ATPase domain"/>
    <property type="match status" value="2"/>
</dbReference>
<comment type="similarity">
    <text evidence="8">Belongs to the KAE1 / TsaD family.</text>
</comment>
<comment type="catalytic activity">
    <reaction evidence="7 8">
        <text>L-threonylcarbamoyladenylate + adenosine(37) in tRNA = N(6)-L-threonylcarbamoyladenosine(37) in tRNA + AMP + H(+)</text>
        <dbReference type="Rhea" id="RHEA:37059"/>
        <dbReference type="Rhea" id="RHEA-COMP:10162"/>
        <dbReference type="Rhea" id="RHEA-COMP:10163"/>
        <dbReference type="ChEBI" id="CHEBI:15378"/>
        <dbReference type="ChEBI" id="CHEBI:73682"/>
        <dbReference type="ChEBI" id="CHEBI:74411"/>
        <dbReference type="ChEBI" id="CHEBI:74418"/>
        <dbReference type="ChEBI" id="CHEBI:456215"/>
        <dbReference type="EC" id="2.3.1.234"/>
    </reaction>
</comment>
<keyword evidence="11" id="KW-1185">Reference proteome</keyword>
<evidence type="ECO:0000256" key="8">
    <source>
        <dbReference type="HAMAP-Rule" id="MF_01445"/>
    </source>
</evidence>
<accession>A0A0U5JFT1</accession>
<evidence type="ECO:0000256" key="7">
    <source>
        <dbReference type="ARBA" id="ARBA00048117"/>
    </source>
</evidence>
<organism evidence="10 11">
    <name type="scientific">Candidatus Protochlamydia naegleriophila</name>
    <dbReference type="NCBI Taxonomy" id="389348"/>
    <lineage>
        <taxon>Bacteria</taxon>
        <taxon>Pseudomonadati</taxon>
        <taxon>Chlamydiota</taxon>
        <taxon>Chlamydiia</taxon>
        <taxon>Parachlamydiales</taxon>
        <taxon>Parachlamydiaceae</taxon>
        <taxon>Candidatus Protochlamydia</taxon>
    </lineage>
</organism>
<dbReference type="EMBL" id="LN879502">
    <property type="protein sequence ID" value="CUI16598.1"/>
    <property type="molecule type" value="Genomic_DNA"/>
</dbReference>
<keyword evidence="2 8" id="KW-0808">Transferase</keyword>
<evidence type="ECO:0000313" key="11">
    <source>
        <dbReference type="Proteomes" id="UP000069902"/>
    </source>
</evidence>
<keyword evidence="3 8" id="KW-0819">tRNA processing</keyword>
<evidence type="ECO:0000259" key="9">
    <source>
        <dbReference type="Pfam" id="PF00814"/>
    </source>
</evidence>
<feature type="binding site" evidence="8">
    <location>
        <position position="115"/>
    </location>
    <ligand>
        <name>Fe cation</name>
        <dbReference type="ChEBI" id="CHEBI:24875"/>
    </ligand>
</feature>
<dbReference type="RefSeq" id="WP_032125447.1">
    <property type="nucleotide sequence ID" value="NZ_LN879502.1"/>
</dbReference>
<dbReference type="GO" id="GO:0061711">
    <property type="term" value="F:tRNA N(6)-L-threonylcarbamoyladenine synthase activity"/>
    <property type="evidence" value="ECO:0007669"/>
    <property type="project" value="UniProtKB-EC"/>
</dbReference>
<dbReference type="InterPro" id="IPR017860">
    <property type="entry name" value="Peptidase_M22_CS"/>
</dbReference>
<protein>
    <recommendedName>
        <fullName evidence="8">tRNA N6-adenosine threonylcarbamoyltransferase</fullName>
        <ecNumber evidence="8">2.3.1.234</ecNumber>
    </recommendedName>
    <alternativeName>
        <fullName evidence="8">N6-L-threonylcarbamoyladenine synthase</fullName>
        <shortName evidence="8">t(6)A synthase</shortName>
    </alternativeName>
    <alternativeName>
        <fullName evidence="8">t(6)A37 threonylcarbamoyladenosine biosynthesis protein TsaD</fullName>
    </alternativeName>
    <alternativeName>
        <fullName evidence="8">tRNA threonylcarbamoyladenosine biosynthesis protein TsaD</fullName>
    </alternativeName>
</protein>
<dbReference type="InterPro" id="IPR017861">
    <property type="entry name" value="KAE1/TsaD"/>
</dbReference>
<dbReference type="NCBIfam" id="TIGR00329">
    <property type="entry name" value="gcp_kae1"/>
    <property type="match status" value="1"/>
</dbReference>
<feature type="binding site" evidence="8">
    <location>
        <position position="306"/>
    </location>
    <ligand>
        <name>Fe cation</name>
        <dbReference type="ChEBI" id="CHEBI:24875"/>
    </ligand>
</feature>